<dbReference type="InterPro" id="IPR009825">
    <property type="entry name" value="ECF_substrate-spec-like"/>
</dbReference>
<feature type="transmembrane region" description="Helical" evidence="1">
    <location>
        <begin position="77"/>
        <end position="96"/>
    </location>
</feature>
<keyword evidence="1" id="KW-0472">Membrane</keyword>
<dbReference type="Gene3D" id="1.10.1760.20">
    <property type="match status" value="1"/>
</dbReference>
<dbReference type="RefSeq" id="WP_055944241.1">
    <property type="nucleotide sequence ID" value="NZ_DBGDCA010000096.1"/>
</dbReference>
<evidence type="ECO:0000313" key="3">
    <source>
        <dbReference type="Proteomes" id="UP000050833"/>
    </source>
</evidence>
<dbReference type="NCBIfam" id="TIGR04518">
    <property type="entry name" value="ECF_S_folT_fam"/>
    <property type="match status" value="1"/>
</dbReference>
<dbReference type="GO" id="GO:0016020">
    <property type="term" value="C:membrane"/>
    <property type="evidence" value="ECO:0007669"/>
    <property type="project" value="InterPro"/>
</dbReference>
<feature type="transmembrane region" description="Helical" evidence="1">
    <location>
        <begin position="142"/>
        <end position="164"/>
    </location>
</feature>
<feature type="transmembrane region" description="Helical" evidence="1">
    <location>
        <begin position="6"/>
        <end position="27"/>
    </location>
</feature>
<accession>A0AAW3JTF5</accession>
<dbReference type="AlphaFoldDB" id="A0AAW3JTF5"/>
<dbReference type="Pfam" id="PF07155">
    <property type="entry name" value="ECF-ribofla_trS"/>
    <property type="match status" value="1"/>
</dbReference>
<keyword evidence="1" id="KW-0812">Transmembrane</keyword>
<feature type="transmembrane region" description="Helical" evidence="1">
    <location>
        <begin position="108"/>
        <end position="130"/>
    </location>
</feature>
<dbReference type="Proteomes" id="UP000050833">
    <property type="component" value="Unassembled WGS sequence"/>
</dbReference>
<keyword evidence="3" id="KW-1185">Reference proteome</keyword>
<proteinExistence type="predicted"/>
<name>A0AAW3JTF5_9FIRM</name>
<reference evidence="2 3" key="1">
    <citation type="submission" date="2015-10" db="EMBL/GenBank/DDBJ databases">
        <title>Butyribacter intestini gen. nov., sp. nov., a butyric acid-producing bacterium of the family Lachnospiraceae isolated from the human faeces.</title>
        <authorList>
            <person name="Zou Y."/>
            <person name="Xue W."/>
            <person name="Luo G."/>
            <person name="Lv M."/>
        </authorList>
    </citation>
    <scope>NUCLEOTIDE SEQUENCE [LARGE SCALE GENOMIC DNA]</scope>
    <source>
        <strain evidence="2 3">TF01-11</strain>
    </source>
</reference>
<gene>
    <name evidence="2" type="ORF">APZ18_09510</name>
</gene>
<keyword evidence="1" id="KW-1133">Transmembrane helix</keyword>
<evidence type="ECO:0008006" key="4">
    <source>
        <dbReference type="Google" id="ProtNLM"/>
    </source>
</evidence>
<sequence length="178" mass="19346">MKEKKIRISVRDITLMAMLIAIEIVLSRFCSIQAWNVKIGFAFIAPVTAAILMGPAQAAVVAGVADVLGTLMFPIGPYFPGFTLNSCLNGLVWGLFLHKKPSIPKAAIAAGINQFIIGLFITTFWISVLYGSPYLSLLPVRLTQACILFVAQFVTISVLQEVLFKRIKGIFQVGVSAQ</sequence>
<feature type="transmembrane region" description="Helical" evidence="1">
    <location>
        <begin position="39"/>
        <end position="65"/>
    </location>
</feature>
<comment type="caution">
    <text evidence="2">The sequence shown here is derived from an EMBL/GenBank/DDBJ whole genome shotgun (WGS) entry which is preliminary data.</text>
</comment>
<dbReference type="InterPro" id="IPR030949">
    <property type="entry name" value="ECF_S_folate_fam"/>
</dbReference>
<evidence type="ECO:0000313" key="2">
    <source>
        <dbReference type="EMBL" id="KQC84944.1"/>
    </source>
</evidence>
<organism evidence="2 3">
    <name type="scientific">Butyribacter intestini</name>
    <dbReference type="NCBI Taxonomy" id="1703332"/>
    <lineage>
        <taxon>Bacteria</taxon>
        <taxon>Bacillati</taxon>
        <taxon>Bacillota</taxon>
        <taxon>Clostridia</taxon>
        <taxon>Lachnospirales</taxon>
        <taxon>Lachnospiraceae</taxon>
        <taxon>Butyribacter</taxon>
    </lineage>
</organism>
<dbReference type="EMBL" id="LLKB01000005">
    <property type="protein sequence ID" value="KQC84944.1"/>
    <property type="molecule type" value="Genomic_DNA"/>
</dbReference>
<evidence type="ECO:0000256" key="1">
    <source>
        <dbReference type="SAM" id="Phobius"/>
    </source>
</evidence>
<protein>
    <recommendedName>
        <fullName evidence="4">Folate family ECF transporter S component</fullName>
    </recommendedName>
</protein>